<keyword evidence="4" id="KW-0378">Hydrolase</keyword>
<protein>
    <recommendedName>
        <fullName evidence="11">Zinc-hook domain-containing protein</fullName>
    </recommendedName>
</protein>
<dbReference type="Pfam" id="PF13558">
    <property type="entry name" value="SbcC_Walker_B"/>
    <property type="match status" value="1"/>
</dbReference>
<feature type="domain" description="Zinc-hook" evidence="11">
    <location>
        <begin position="389"/>
        <end position="487"/>
    </location>
</feature>
<dbReference type="PROSITE" id="PS51131">
    <property type="entry name" value="ZN_HOOK"/>
    <property type="match status" value="1"/>
</dbReference>
<dbReference type="Gene3D" id="1.10.287.510">
    <property type="entry name" value="Helix hairpin bin"/>
    <property type="match status" value="1"/>
</dbReference>
<keyword evidence="6" id="KW-0067">ATP-binding</keyword>
<dbReference type="GO" id="GO:0005524">
    <property type="term" value="F:ATP binding"/>
    <property type="evidence" value="ECO:0007669"/>
    <property type="project" value="UniProtKB-KW"/>
</dbReference>
<keyword evidence="5 9" id="KW-0862">Zinc</keyword>
<feature type="coiled-coil region" evidence="10">
    <location>
        <begin position="455"/>
        <end position="485"/>
    </location>
</feature>
<dbReference type="AlphaFoldDB" id="A0A1F5A4E0"/>
<comment type="caution">
    <text evidence="12">The sequence shown here is derived from an EMBL/GenBank/DDBJ whole genome shotgun (WGS) entry which is preliminary data.</text>
</comment>
<dbReference type="Proteomes" id="UP000177701">
    <property type="component" value="Unassembled WGS sequence"/>
</dbReference>
<evidence type="ECO:0000256" key="10">
    <source>
        <dbReference type="SAM" id="Coils"/>
    </source>
</evidence>
<evidence type="ECO:0000256" key="4">
    <source>
        <dbReference type="ARBA" id="ARBA00022801"/>
    </source>
</evidence>
<feature type="binding site" evidence="9">
    <location>
        <position position="438"/>
    </location>
    <ligand>
        <name>Zn(2+)</name>
        <dbReference type="ChEBI" id="CHEBI:29105"/>
    </ligand>
</feature>
<evidence type="ECO:0000256" key="9">
    <source>
        <dbReference type="PROSITE-ProRule" id="PRU00471"/>
    </source>
</evidence>
<reference evidence="12 13" key="1">
    <citation type="journal article" date="2016" name="Nat. Commun.">
        <title>Thousands of microbial genomes shed light on interconnected biogeochemical processes in an aquifer system.</title>
        <authorList>
            <person name="Anantharaman K."/>
            <person name="Brown C.T."/>
            <person name="Hug L.A."/>
            <person name="Sharon I."/>
            <person name="Castelle C.J."/>
            <person name="Probst A.J."/>
            <person name="Thomas B.C."/>
            <person name="Singh A."/>
            <person name="Wilkins M.J."/>
            <person name="Karaoz U."/>
            <person name="Brodie E.L."/>
            <person name="Williams K.H."/>
            <person name="Hubbard S.S."/>
            <person name="Banfield J.F."/>
        </authorList>
    </citation>
    <scope>NUCLEOTIDE SEQUENCE [LARGE SCALE GENOMIC DNA]</scope>
</reference>
<keyword evidence="1 9" id="KW-0479">Metal-binding</keyword>
<keyword evidence="7 10" id="KW-0175">Coiled coil</keyword>
<evidence type="ECO:0000313" key="12">
    <source>
        <dbReference type="EMBL" id="OGD13423.1"/>
    </source>
</evidence>
<evidence type="ECO:0000259" key="11">
    <source>
        <dbReference type="PROSITE" id="PS51131"/>
    </source>
</evidence>
<dbReference type="Gene3D" id="3.40.50.300">
    <property type="entry name" value="P-loop containing nucleotide triphosphate hydrolases"/>
    <property type="match status" value="2"/>
</dbReference>
<dbReference type="InterPro" id="IPR038729">
    <property type="entry name" value="Rad50/SbcC_AAA"/>
</dbReference>
<dbReference type="Pfam" id="PF13476">
    <property type="entry name" value="AAA_23"/>
    <property type="match status" value="1"/>
</dbReference>
<feature type="coiled-coil region" evidence="10">
    <location>
        <begin position="584"/>
        <end position="625"/>
    </location>
</feature>
<name>A0A1F5A4E0_9BACT</name>
<accession>A0A1F5A4E0</accession>
<feature type="coiled-coil region" evidence="10">
    <location>
        <begin position="213"/>
        <end position="278"/>
    </location>
</feature>
<keyword evidence="3" id="KW-0227">DNA damage</keyword>
<dbReference type="EMBL" id="MEYH01000111">
    <property type="protein sequence ID" value="OGD13423.1"/>
    <property type="molecule type" value="Genomic_DNA"/>
</dbReference>
<keyword evidence="2" id="KW-0547">Nucleotide-binding</keyword>
<dbReference type="GO" id="GO:0046872">
    <property type="term" value="F:metal ion binding"/>
    <property type="evidence" value="ECO:0007669"/>
    <property type="project" value="UniProtKB-UniRule"/>
</dbReference>
<dbReference type="SUPFAM" id="SSF52540">
    <property type="entry name" value="P-loop containing nucleoside triphosphate hydrolases"/>
    <property type="match status" value="2"/>
</dbReference>
<organism evidence="12 13">
    <name type="scientific">Candidatus Sediminicultor quintus</name>
    <dbReference type="NCBI Taxonomy" id="1797291"/>
    <lineage>
        <taxon>Bacteria</taxon>
        <taxon>Pseudomonadati</taxon>
        <taxon>Atribacterota</taxon>
        <taxon>Candidatus Phoenicimicrobiia</taxon>
        <taxon>Candidatus Pheonicimicrobiales</taxon>
        <taxon>Candidatus Phoenicimicrobiaceae</taxon>
        <taxon>Candidatus Sediminicultor</taxon>
    </lineage>
</organism>
<dbReference type="GO" id="GO:0006302">
    <property type="term" value="P:double-strand break repair"/>
    <property type="evidence" value="ECO:0007669"/>
    <property type="project" value="InterPro"/>
</dbReference>
<feature type="coiled-coil region" evidence="10">
    <location>
        <begin position="513"/>
        <end position="560"/>
    </location>
</feature>
<dbReference type="InterPro" id="IPR013134">
    <property type="entry name" value="Zn_hook_RAD50"/>
</dbReference>
<dbReference type="InterPro" id="IPR027417">
    <property type="entry name" value="P-loop_NTPase"/>
</dbReference>
<dbReference type="SUPFAM" id="SSF75712">
    <property type="entry name" value="Rad50 coiled-coil Zn hook"/>
    <property type="match status" value="1"/>
</dbReference>
<evidence type="ECO:0000256" key="8">
    <source>
        <dbReference type="ARBA" id="ARBA00023204"/>
    </source>
</evidence>
<evidence type="ECO:0000256" key="7">
    <source>
        <dbReference type="ARBA" id="ARBA00023054"/>
    </source>
</evidence>
<dbReference type="PANTHER" id="PTHR32114">
    <property type="entry name" value="ABC TRANSPORTER ABCH.3"/>
    <property type="match status" value="1"/>
</dbReference>
<evidence type="ECO:0000256" key="1">
    <source>
        <dbReference type="ARBA" id="ARBA00022723"/>
    </source>
</evidence>
<dbReference type="PANTHER" id="PTHR32114:SF2">
    <property type="entry name" value="ABC TRANSPORTER ABCH.3"/>
    <property type="match status" value="1"/>
</dbReference>
<proteinExistence type="predicted"/>
<feature type="binding site" evidence="9">
    <location>
        <position position="435"/>
    </location>
    <ligand>
        <name>Zn(2+)</name>
        <dbReference type="ChEBI" id="CHEBI:29105"/>
    </ligand>
</feature>
<evidence type="ECO:0000256" key="2">
    <source>
        <dbReference type="ARBA" id="ARBA00022741"/>
    </source>
</evidence>
<feature type="coiled-coil region" evidence="10">
    <location>
        <begin position="323"/>
        <end position="430"/>
    </location>
</feature>
<evidence type="ECO:0000256" key="5">
    <source>
        <dbReference type="ARBA" id="ARBA00022833"/>
    </source>
</evidence>
<evidence type="ECO:0000313" key="13">
    <source>
        <dbReference type="Proteomes" id="UP000177701"/>
    </source>
</evidence>
<evidence type="ECO:0000256" key="3">
    <source>
        <dbReference type="ARBA" id="ARBA00022763"/>
    </source>
</evidence>
<dbReference type="STRING" id="1797291.A2V47_06880"/>
<keyword evidence="8" id="KW-0234">DNA repair</keyword>
<evidence type="ECO:0000256" key="6">
    <source>
        <dbReference type="ARBA" id="ARBA00022840"/>
    </source>
</evidence>
<feature type="coiled-coil region" evidence="10">
    <location>
        <begin position="667"/>
        <end position="694"/>
    </location>
</feature>
<gene>
    <name evidence="12" type="ORF">A2V47_06880</name>
</gene>
<sequence>MIPVTLALKNFLSYGEDVPPLDFSQFHIACLSGNNGQGKSALLDALTWAVWGEGRKASQEKKADNSLLRIGQKDMQVEFVFDLEGDRYRVIRNYSLAQKSSRSSLEFQVFSQEDNEYISLTGPSIRETQERITKTLRIDYHTFINSAFILQGRIDEFSRKSARERKEILSEILGLSRYDELANLAKSHLKEINNIIMTKESRLAYIYQETANLDFYKEKIKELSESYQDISRKIKTEETKVGKLKEEINLLKHKSEQYAELEGRIVQYKQEIARGQKQIELRKKEIIDYEKIISQKEKVLNDFKNYQKFNTENNEFSRKLQRIRKIEEEKILTERRIESERADLEVKVRNKKDRYKDLENRAEQGAKNKVKVLELEKKMKEIKSLEEQSEKIRQKGSELNVKINSIEGQIEKLEKDHKDNQEKLRLLRENPEGECPLCEARLNAERKRKIEDSINKEISLNLKQIEKSRKETEELSKQKDKLAETWKETNQRLKDKDIWQKKLSKGHFEYEESTQAAKLMVGLQEEIKKLEKTIQEKKYASEEQKILKELEEQIKNIDYNEKKHCQLNGKIEELRNAPLEKAKLEEAGKKIDSLRDGLSELQENYQQKELDLKDLAKKREKVKIELKELPSLKEKLVQEEQALKSDQILKDKILEERGGYQSKFDQCLKLEKERKEISKELEKSRKEQNIYEKLIIAFGKNGIQALIIENALPEIEEEANELLAKLTNNSTQISIESLRDLKNGGIKETLDIKISDELGIRDYEMYSGGEAFRIDFSLRIALSKLLTRRAGTKLRTLVIDEGFGTQDEEGIDNLVQAIQSISEDFDKILVITHLESLRDAFPVRIEVTKLPEIGSRFEIIKN</sequence>
<dbReference type="GO" id="GO:0016887">
    <property type="term" value="F:ATP hydrolysis activity"/>
    <property type="evidence" value="ECO:0007669"/>
    <property type="project" value="InterPro"/>
</dbReference>